<evidence type="ECO:0000313" key="3">
    <source>
        <dbReference type="Proteomes" id="UP000003919"/>
    </source>
</evidence>
<keyword evidence="3" id="KW-1185">Reference proteome</keyword>
<sequence length="145" mass="16704">MKSTIFSKEFIKNLILSKESKTLDFKLEVSSSSKIARTLAAMANTEGGFLIIGISDQKKVVGIDVHEERFMIERANQEYCQPKVKLKMIDFLWIDEDSKENEEETWILIVEIQKSNEGVILYKGNTGELRHYIRIEDQTKLFAGI</sequence>
<dbReference type="eggNOG" id="COG2865">
    <property type="taxonomic scope" value="Bacteria"/>
</dbReference>
<dbReference type="Pfam" id="PF04326">
    <property type="entry name" value="SLFN_AlbA_2"/>
    <property type="match status" value="1"/>
</dbReference>
<protein>
    <submittedName>
        <fullName evidence="2">ATP-dependent DNA helicase</fullName>
    </submittedName>
</protein>
<dbReference type="PANTHER" id="PTHR30595:SF6">
    <property type="entry name" value="SCHLAFEN ALBA-2 DOMAIN-CONTAINING PROTEIN"/>
    <property type="match status" value="1"/>
</dbReference>
<dbReference type="HOGENOM" id="CLU_1782776_0_0_10"/>
<evidence type="ECO:0000259" key="1">
    <source>
        <dbReference type="Pfam" id="PF04326"/>
    </source>
</evidence>
<dbReference type="PANTHER" id="PTHR30595">
    <property type="entry name" value="GLPR-RELATED TRANSCRIPTIONAL REPRESSOR"/>
    <property type="match status" value="1"/>
</dbReference>
<comment type="caution">
    <text evidence="2">The sequence shown here is derived from an EMBL/GenBank/DDBJ whole genome shotgun (WGS) entry which is preliminary data.</text>
</comment>
<keyword evidence="2" id="KW-0378">Hydrolase</keyword>
<dbReference type="AlphaFoldDB" id="A3HSF3"/>
<dbReference type="EMBL" id="AAXU02000001">
    <property type="protein sequence ID" value="EAZ82771.1"/>
    <property type="molecule type" value="Genomic_DNA"/>
</dbReference>
<name>A3HSF3_9BACT</name>
<gene>
    <name evidence="2" type="ORF">ALPR1_11160</name>
</gene>
<dbReference type="RefSeq" id="WP_008200574.1">
    <property type="nucleotide sequence ID" value="NZ_CM001023.1"/>
</dbReference>
<reference evidence="2 3" key="1">
    <citation type="journal article" date="2011" name="J. Bacteriol.">
        <title>Complete genome sequence of Algoriphagus sp. PR1, bacterial prey of a colony-forming choanoflagellate.</title>
        <authorList>
            <person name="Alegado R.A."/>
            <person name="Ferriera S."/>
            <person name="Nusbaum C."/>
            <person name="Young S.K."/>
            <person name="Zeng Q."/>
            <person name="Imamovic A."/>
            <person name="Fairclough S.R."/>
            <person name="King N."/>
        </authorList>
    </citation>
    <scope>NUCLEOTIDE SEQUENCE [LARGE SCALE GENOMIC DNA]</scope>
    <source>
        <strain evidence="2 3">PR1</strain>
    </source>
</reference>
<feature type="domain" description="Schlafen AlbA-2" evidence="1">
    <location>
        <begin position="19"/>
        <end position="141"/>
    </location>
</feature>
<dbReference type="GO" id="GO:0004386">
    <property type="term" value="F:helicase activity"/>
    <property type="evidence" value="ECO:0007669"/>
    <property type="project" value="UniProtKB-KW"/>
</dbReference>
<proteinExistence type="predicted"/>
<dbReference type="Gene3D" id="3.30.950.30">
    <property type="entry name" value="Schlafen, AAA domain"/>
    <property type="match status" value="1"/>
</dbReference>
<organism evidence="2 3">
    <name type="scientific">Algoriphagus machipongonensis</name>
    <dbReference type="NCBI Taxonomy" id="388413"/>
    <lineage>
        <taxon>Bacteria</taxon>
        <taxon>Pseudomonadati</taxon>
        <taxon>Bacteroidota</taxon>
        <taxon>Cytophagia</taxon>
        <taxon>Cytophagales</taxon>
        <taxon>Cyclobacteriaceae</taxon>
        <taxon>Algoriphagus</taxon>
    </lineage>
</organism>
<dbReference type="InterPro" id="IPR007421">
    <property type="entry name" value="Schlafen_AlbA_2_dom"/>
</dbReference>
<keyword evidence="2" id="KW-0067">ATP-binding</keyword>
<dbReference type="Proteomes" id="UP000003919">
    <property type="component" value="Unassembled WGS sequence"/>
</dbReference>
<keyword evidence="2" id="KW-0347">Helicase</keyword>
<dbReference type="InterPro" id="IPR038461">
    <property type="entry name" value="Schlafen_AlbA_2_dom_sf"/>
</dbReference>
<keyword evidence="2" id="KW-0547">Nucleotide-binding</keyword>
<accession>A3HSF3</accession>
<dbReference type="STRING" id="388413.ALPR1_11160"/>
<dbReference type="OrthoDB" id="9810282at2"/>
<evidence type="ECO:0000313" key="2">
    <source>
        <dbReference type="EMBL" id="EAZ82771.1"/>
    </source>
</evidence>